<keyword evidence="2" id="KW-0472">Membrane</keyword>
<feature type="region of interest" description="Disordered" evidence="1">
    <location>
        <begin position="158"/>
        <end position="188"/>
    </location>
</feature>
<evidence type="ECO:0000313" key="3">
    <source>
        <dbReference type="EMBL" id="HCT14429.1"/>
    </source>
</evidence>
<evidence type="ECO:0000313" key="4">
    <source>
        <dbReference type="Proteomes" id="UP000261739"/>
    </source>
</evidence>
<proteinExistence type="predicted"/>
<evidence type="ECO:0000256" key="1">
    <source>
        <dbReference type="SAM" id="MobiDB-lite"/>
    </source>
</evidence>
<reference evidence="3 4" key="1">
    <citation type="journal article" date="2018" name="Nat. Biotechnol.">
        <title>A standardized bacterial taxonomy based on genome phylogeny substantially revises the tree of life.</title>
        <authorList>
            <person name="Parks D.H."/>
            <person name="Chuvochina M."/>
            <person name="Waite D.W."/>
            <person name="Rinke C."/>
            <person name="Skarshewski A."/>
            <person name="Chaumeil P.A."/>
            <person name="Hugenholtz P."/>
        </authorList>
    </citation>
    <scope>NUCLEOTIDE SEQUENCE [LARGE SCALE GENOMIC DNA]</scope>
    <source>
        <strain evidence="3">UBA11247</strain>
    </source>
</reference>
<sequence>MSGAPQRPGGRLSVTSVGALLTATVAAGVVVGALAWFFYGQFPPVKLSGTLTLWILAAVAAVTAVVVRRRVRDNGIGLDRSEMSPVTVARAAVYGRACAWVGAVFGGAYLGVASYVFVHYPDLAAAQSDTPGVVGGILAGLATAVAGVWLERSCLVPPSDGDADEAGHRRRSTDGDIGEGPLAANQSR</sequence>
<keyword evidence="2" id="KW-0812">Transmembrane</keyword>
<protein>
    <submittedName>
        <fullName evidence="3">DUF3180 domain-containing protein</fullName>
    </submittedName>
</protein>
<name>A0A3D4SYS5_9CORY</name>
<feature type="transmembrane region" description="Helical" evidence="2">
    <location>
        <begin position="51"/>
        <end position="71"/>
    </location>
</feature>
<dbReference type="EMBL" id="DQID01000172">
    <property type="protein sequence ID" value="HCT14429.1"/>
    <property type="molecule type" value="Genomic_DNA"/>
</dbReference>
<dbReference type="Proteomes" id="UP000261739">
    <property type="component" value="Unassembled WGS sequence"/>
</dbReference>
<comment type="caution">
    <text evidence="3">The sequence shown here is derived from an EMBL/GenBank/DDBJ whole genome shotgun (WGS) entry which is preliminary data.</text>
</comment>
<feature type="transmembrane region" description="Helical" evidence="2">
    <location>
        <begin position="92"/>
        <end position="118"/>
    </location>
</feature>
<dbReference type="AlphaFoldDB" id="A0A3D4SYS5"/>
<dbReference type="STRING" id="863239.GCA_000213935_01696"/>
<dbReference type="RefSeq" id="WP_273051677.1">
    <property type="nucleotide sequence ID" value="NZ_DAITTW010000003.1"/>
</dbReference>
<accession>A0A3D4SYS5</accession>
<feature type="transmembrane region" description="Helical" evidence="2">
    <location>
        <begin position="130"/>
        <end position="150"/>
    </location>
</feature>
<organism evidence="3 4">
    <name type="scientific">Corynebacterium nuruki</name>
    <dbReference type="NCBI Taxonomy" id="1032851"/>
    <lineage>
        <taxon>Bacteria</taxon>
        <taxon>Bacillati</taxon>
        <taxon>Actinomycetota</taxon>
        <taxon>Actinomycetes</taxon>
        <taxon>Mycobacteriales</taxon>
        <taxon>Corynebacteriaceae</taxon>
        <taxon>Corynebacterium</taxon>
    </lineage>
</organism>
<keyword evidence="2" id="KW-1133">Transmembrane helix</keyword>
<evidence type="ECO:0000256" key="2">
    <source>
        <dbReference type="SAM" id="Phobius"/>
    </source>
</evidence>
<dbReference type="Pfam" id="PF11377">
    <property type="entry name" value="DUF3180"/>
    <property type="match status" value="1"/>
</dbReference>
<dbReference type="InterPro" id="IPR021517">
    <property type="entry name" value="DUF3180"/>
</dbReference>
<gene>
    <name evidence="3" type="ORF">DIW82_06465</name>
</gene>
<feature type="transmembrane region" description="Helical" evidence="2">
    <location>
        <begin position="12"/>
        <end position="39"/>
    </location>
</feature>